<feature type="transmembrane region" description="Helical" evidence="1">
    <location>
        <begin position="99"/>
        <end position="121"/>
    </location>
</feature>
<reference evidence="2 3" key="1">
    <citation type="submission" date="2018-11" db="EMBL/GenBank/DDBJ databases">
        <title>Sequencing the genomes of 1000 actinobacteria strains.</title>
        <authorList>
            <person name="Klenk H.-P."/>
        </authorList>
    </citation>
    <scope>NUCLEOTIDE SEQUENCE [LARGE SCALE GENOMIC DNA]</scope>
    <source>
        <strain evidence="2 3">DSM 15700</strain>
    </source>
</reference>
<accession>A0A3N4YQN5</accession>
<keyword evidence="1" id="KW-1133">Transmembrane helix</keyword>
<evidence type="ECO:0000313" key="2">
    <source>
        <dbReference type="EMBL" id="RPF23349.1"/>
    </source>
</evidence>
<sequence length="340" mass="34867">MAVFAGNFTRSGDTCHAGSATVRAMSNGATDTVTETLTATDLSGRVSGWWILPISAVLWWAVGFLPWILHEIFQVLGVEPSSLEEIDAFTPIPVAAEDAVASLVTMSVIGGVLAGAGARLARHRGGGAVAAVCGTAFALAAAGAGAWWQVNAAAGADDAKADALLAVAVVGTLLGLVLGLLAALAPAPVRAAAFALPVVLADGWLWGLLPGHSAVPQGTWWIFAVALGIALGLGVDRNPLQMLGWLPAAGLVWVLQAAGPVLEAVSGYFAPGAPPLSIPVVLDAAWEPLRRTTFSADEHDLGGWVVGLLLGVAVAGLRLTRGIEEDDEEEFDELRAFAPR</sequence>
<proteinExistence type="predicted"/>
<dbReference type="Proteomes" id="UP000280501">
    <property type="component" value="Unassembled WGS sequence"/>
</dbReference>
<feature type="transmembrane region" description="Helical" evidence="1">
    <location>
        <begin position="163"/>
        <end position="184"/>
    </location>
</feature>
<feature type="transmembrane region" description="Helical" evidence="1">
    <location>
        <begin position="218"/>
        <end position="235"/>
    </location>
</feature>
<feature type="transmembrane region" description="Helical" evidence="1">
    <location>
        <begin position="128"/>
        <end position="148"/>
    </location>
</feature>
<gene>
    <name evidence="2" type="ORF">EDD34_4034</name>
</gene>
<feature type="transmembrane region" description="Helical" evidence="1">
    <location>
        <begin position="242"/>
        <end position="262"/>
    </location>
</feature>
<dbReference type="AlphaFoldDB" id="A0A3N4YQN5"/>
<feature type="transmembrane region" description="Helical" evidence="1">
    <location>
        <begin position="49"/>
        <end position="69"/>
    </location>
</feature>
<keyword evidence="1" id="KW-0472">Membrane</keyword>
<keyword evidence="3" id="KW-1185">Reference proteome</keyword>
<evidence type="ECO:0000256" key="1">
    <source>
        <dbReference type="SAM" id="Phobius"/>
    </source>
</evidence>
<feature type="transmembrane region" description="Helical" evidence="1">
    <location>
        <begin position="191"/>
        <end position="212"/>
    </location>
</feature>
<feature type="transmembrane region" description="Helical" evidence="1">
    <location>
        <begin position="301"/>
        <end position="319"/>
    </location>
</feature>
<protein>
    <submittedName>
        <fullName evidence="2">Uncharacterized protein</fullName>
    </submittedName>
</protein>
<evidence type="ECO:0000313" key="3">
    <source>
        <dbReference type="Proteomes" id="UP000280501"/>
    </source>
</evidence>
<name>A0A3N4YQN5_9MICO</name>
<organism evidence="2 3">
    <name type="scientific">Myceligenerans xiligouense</name>
    <dbReference type="NCBI Taxonomy" id="253184"/>
    <lineage>
        <taxon>Bacteria</taxon>
        <taxon>Bacillati</taxon>
        <taxon>Actinomycetota</taxon>
        <taxon>Actinomycetes</taxon>
        <taxon>Micrococcales</taxon>
        <taxon>Promicromonosporaceae</taxon>
        <taxon>Myceligenerans</taxon>
    </lineage>
</organism>
<comment type="caution">
    <text evidence="2">The sequence shown here is derived from an EMBL/GenBank/DDBJ whole genome shotgun (WGS) entry which is preliminary data.</text>
</comment>
<keyword evidence="1" id="KW-0812">Transmembrane</keyword>
<dbReference type="EMBL" id="RKQZ01000001">
    <property type="protein sequence ID" value="RPF23349.1"/>
    <property type="molecule type" value="Genomic_DNA"/>
</dbReference>